<evidence type="ECO:0000313" key="1">
    <source>
        <dbReference type="EMBL" id="MDQ0895354.1"/>
    </source>
</evidence>
<comment type="caution">
    <text evidence="1">The sequence shown here is derived from an EMBL/GenBank/DDBJ whole genome shotgun (WGS) entry which is preliminary data.</text>
</comment>
<name>A0ABU0RB99_9MICO</name>
<proteinExistence type="predicted"/>
<accession>A0ABU0RB99</accession>
<dbReference type="EMBL" id="JAUSYY010000001">
    <property type="protein sequence ID" value="MDQ0895354.1"/>
    <property type="molecule type" value="Genomic_DNA"/>
</dbReference>
<keyword evidence="2" id="KW-1185">Reference proteome</keyword>
<reference evidence="1 2" key="1">
    <citation type="submission" date="2023-07" db="EMBL/GenBank/DDBJ databases">
        <title>Comparative genomics of wheat-associated soil bacteria to identify genetic determinants of phenazine resistance.</title>
        <authorList>
            <person name="Mouncey N."/>
        </authorList>
    </citation>
    <scope>NUCLEOTIDE SEQUENCE [LARGE SCALE GENOMIC DNA]</scope>
    <source>
        <strain evidence="1 2">V3I3</strain>
    </source>
</reference>
<dbReference type="RefSeq" id="WP_307043359.1">
    <property type="nucleotide sequence ID" value="NZ_JAUSYY010000001.1"/>
</dbReference>
<organism evidence="1 2">
    <name type="scientific">Agromyces ramosus</name>
    <dbReference type="NCBI Taxonomy" id="33879"/>
    <lineage>
        <taxon>Bacteria</taxon>
        <taxon>Bacillati</taxon>
        <taxon>Actinomycetota</taxon>
        <taxon>Actinomycetes</taxon>
        <taxon>Micrococcales</taxon>
        <taxon>Microbacteriaceae</taxon>
        <taxon>Agromyces</taxon>
    </lineage>
</organism>
<gene>
    <name evidence="1" type="ORF">QFZ26_002909</name>
</gene>
<evidence type="ECO:0000313" key="2">
    <source>
        <dbReference type="Proteomes" id="UP001239083"/>
    </source>
</evidence>
<dbReference type="Proteomes" id="UP001239083">
    <property type="component" value="Unassembled WGS sequence"/>
</dbReference>
<sequence>MRVSAAQVRVREAQDDLGASNWMMRLPARRRLALAEQELAFLEASVAAATARTDVGGLP</sequence>
<protein>
    <submittedName>
        <fullName evidence="1">Uncharacterized protein</fullName>
    </submittedName>
</protein>